<reference evidence="3" key="1">
    <citation type="submission" date="2022-10" db="EMBL/GenBank/DDBJ databases">
        <title>Determination and structural analysis of whole genome sequence of Sarocladium strictum F4-1.</title>
        <authorList>
            <person name="Hu L."/>
            <person name="Jiang Y."/>
        </authorList>
    </citation>
    <scope>NUCLEOTIDE SEQUENCE</scope>
    <source>
        <strain evidence="3">F4-1</strain>
    </source>
</reference>
<dbReference type="PANTHER" id="PTHR10900:SF77">
    <property type="entry name" value="FI19380P1"/>
    <property type="match status" value="1"/>
</dbReference>
<dbReference type="Pfam" id="PF02469">
    <property type="entry name" value="Fasciclin"/>
    <property type="match status" value="2"/>
</dbReference>
<dbReference type="Gene3D" id="2.30.180.10">
    <property type="entry name" value="FAS1 domain"/>
    <property type="match status" value="2"/>
</dbReference>
<feature type="domain" description="FAS1" evidence="2">
    <location>
        <begin position="174"/>
        <end position="301"/>
    </location>
</feature>
<dbReference type="InterPro" id="IPR000782">
    <property type="entry name" value="FAS1_domain"/>
</dbReference>
<sequence length="395" mass="39731">MKVQYTLPLAVASLAVAQGSGQTSLADALASKNDTLSALNGLLQSQPDLVETLTKLENITILAPSNEALESFLNNTEVAALVAADPSVVPALLTYHVLNGTYYASNVTDTAAFIPTLLTNSSYTNVTGGQVVSAIAEGDTVSFYSALKHQSNVTEANLNFTGGTIHIINRVLAIPSNVSSTAVAADLRALVGAVTKADLASTLDGLKDVTIFAPYDEAFAAIASATGDLSEEQLSKILQYHVVQGTVGYSSDLSNTTLKTVEGKDVRITVGDDGVFVNSAKVVIPDVLVANGVVHVIDGVLNPENAEATPNPSTTAPAFSGASTASGGAVPFTSGVSSVTEAATGLTPAQSSSGAGGSGGGSVSESESTEAGPRATAAVAMGVLLGGAAVALNNF</sequence>
<evidence type="ECO:0000313" key="4">
    <source>
        <dbReference type="Proteomes" id="UP001175261"/>
    </source>
</evidence>
<feature type="region of interest" description="Disordered" evidence="1">
    <location>
        <begin position="346"/>
        <end position="373"/>
    </location>
</feature>
<protein>
    <recommendedName>
        <fullName evidence="2">FAS1 domain-containing protein</fullName>
    </recommendedName>
</protein>
<feature type="compositionally biased region" description="Low complexity" evidence="1">
    <location>
        <begin position="363"/>
        <end position="373"/>
    </location>
</feature>
<proteinExistence type="predicted"/>
<evidence type="ECO:0000313" key="3">
    <source>
        <dbReference type="EMBL" id="KAK0383870.1"/>
    </source>
</evidence>
<feature type="domain" description="FAS1" evidence="2">
    <location>
        <begin position="23"/>
        <end position="172"/>
    </location>
</feature>
<dbReference type="EMBL" id="JAPDFR010000008">
    <property type="protein sequence ID" value="KAK0383870.1"/>
    <property type="molecule type" value="Genomic_DNA"/>
</dbReference>
<dbReference type="GO" id="GO:0000329">
    <property type="term" value="C:fungal-type vacuole membrane"/>
    <property type="evidence" value="ECO:0007669"/>
    <property type="project" value="TreeGrafter"/>
</dbReference>
<evidence type="ECO:0000259" key="2">
    <source>
        <dbReference type="PROSITE" id="PS50213"/>
    </source>
</evidence>
<dbReference type="InterPro" id="IPR036378">
    <property type="entry name" value="FAS1_dom_sf"/>
</dbReference>
<organism evidence="3 4">
    <name type="scientific">Sarocladium strictum</name>
    <name type="common">Black bundle disease fungus</name>
    <name type="synonym">Acremonium strictum</name>
    <dbReference type="NCBI Taxonomy" id="5046"/>
    <lineage>
        <taxon>Eukaryota</taxon>
        <taxon>Fungi</taxon>
        <taxon>Dikarya</taxon>
        <taxon>Ascomycota</taxon>
        <taxon>Pezizomycotina</taxon>
        <taxon>Sordariomycetes</taxon>
        <taxon>Hypocreomycetidae</taxon>
        <taxon>Hypocreales</taxon>
        <taxon>Sarocladiaceae</taxon>
        <taxon>Sarocladium</taxon>
    </lineage>
</organism>
<name>A0AA39L4P7_SARSR</name>
<dbReference type="SMART" id="SM00554">
    <property type="entry name" value="FAS1"/>
    <property type="match status" value="2"/>
</dbReference>
<keyword evidence="4" id="KW-1185">Reference proteome</keyword>
<dbReference type="AlphaFoldDB" id="A0AA39L4P7"/>
<dbReference type="InterPro" id="IPR050904">
    <property type="entry name" value="Adhesion/Biosynth-related"/>
</dbReference>
<dbReference type="FunFam" id="2.30.180.10:FF:000032">
    <property type="entry name" value="Fasciclin domain-containing protein, putative"/>
    <property type="match status" value="1"/>
</dbReference>
<dbReference type="PANTHER" id="PTHR10900">
    <property type="entry name" value="PERIOSTIN-RELATED"/>
    <property type="match status" value="1"/>
</dbReference>
<evidence type="ECO:0000256" key="1">
    <source>
        <dbReference type="SAM" id="MobiDB-lite"/>
    </source>
</evidence>
<dbReference type="Proteomes" id="UP001175261">
    <property type="component" value="Unassembled WGS sequence"/>
</dbReference>
<dbReference type="SUPFAM" id="SSF82153">
    <property type="entry name" value="FAS1 domain"/>
    <property type="match status" value="2"/>
</dbReference>
<comment type="caution">
    <text evidence="3">The sequence shown here is derived from an EMBL/GenBank/DDBJ whole genome shotgun (WGS) entry which is preliminary data.</text>
</comment>
<dbReference type="PROSITE" id="PS50213">
    <property type="entry name" value="FAS1"/>
    <property type="match status" value="2"/>
</dbReference>
<gene>
    <name evidence="3" type="ORF">NLU13_7962</name>
</gene>
<dbReference type="GO" id="GO:0016236">
    <property type="term" value="P:macroautophagy"/>
    <property type="evidence" value="ECO:0007669"/>
    <property type="project" value="TreeGrafter"/>
</dbReference>
<accession>A0AA39L4P7</accession>